<dbReference type="NCBIfam" id="TIGR01088">
    <property type="entry name" value="aroQ"/>
    <property type="match status" value="1"/>
</dbReference>
<keyword evidence="10" id="KW-1185">Reference proteome</keyword>
<dbReference type="Proteomes" id="UP000615760">
    <property type="component" value="Unassembled WGS sequence"/>
</dbReference>
<evidence type="ECO:0000256" key="4">
    <source>
        <dbReference type="ARBA" id="ARBA00011037"/>
    </source>
</evidence>
<dbReference type="NCBIfam" id="NF003806">
    <property type="entry name" value="PRK05395.1-3"/>
    <property type="match status" value="1"/>
</dbReference>
<dbReference type="EMBL" id="BMJE01000003">
    <property type="protein sequence ID" value="GGB74542.1"/>
    <property type="molecule type" value="Genomic_DNA"/>
</dbReference>
<feature type="site" description="Transition state stabilizer" evidence="8">
    <location>
        <position position="17"/>
    </location>
</feature>
<comment type="similarity">
    <text evidence="4 8">Belongs to the type-II 3-dehydroquinase family.</text>
</comment>
<keyword evidence="7 8" id="KW-0456">Lyase</keyword>
<proteinExistence type="inferred from homology"/>
<evidence type="ECO:0000256" key="7">
    <source>
        <dbReference type="ARBA" id="ARBA00023239"/>
    </source>
</evidence>
<comment type="subunit">
    <text evidence="5 8">Homododecamer.</text>
</comment>
<dbReference type="PIRSF" id="PIRSF001399">
    <property type="entry name" value="DHquinase_II"/>
    <property type="match status" value="1"/>
</dbReference>
<evidence type="ECO:0000256" key="2">
    <source>
        <dbReference type="ARBA" id="ARBA00003924"/>
    </source>
</evidence>
<accession>A0ABQ1JQ86</accession>
<dbReference type="NCBIfam" id="NF003807">
    <property type="entry name" value="PRK05395.1-4"/>
    <property type="match status" value="1"/>
</dbReference>
<feature type="binding site" evidence="8">
    <location>
        <position position="108"/>
    </location>
    <ligand>
        <name>substrate</name>
    </ligand>
</feature>
<dbReference type="HAMAP" id="MF_00169">
    <property type="entry name" value="AroQ"/>
    <property type="match status" value="1"/>
</dbReference>
<feature type="active site" description="Proton donor" evidence="8">
    <location>
        <position position="97"/>
    </location>
</feature>
<keyword evidence="8" id="KW-0028">Amino-acid biosynthesis</keyword>
<dbReference type="RefSeq" id="WP_188620458.1">
    <property type="nucleotide sequence ID" value="NZ_BMJE01000003.1"/>
</dbReference>
<name>A0ABQ1JQ86_9FLAO</name>
<dbReference type="NCBIfam" id="NF003805">
    <property type="entry name" value="PRK05395.1-2"/>
    <property type="match status" value="1"/>
</dbReference>
<dbReference type="CDD" id="cd00466">
    <property type="entry name" value="DHQase_II"/>
    <property type="match status" value="1"/>
</dbReference>
<dbReference type="Gene3D" id="3.40.50.9100">
    <property type="entry name" value="Dehydroquinase, class II"/>
    <property type="match status" value="1"/>
</dbReference>
<reference evidence="10" key="1">
    <citation type="journal article" date="2019" name="Int. J. Syst. Evol. Microbiol.">
        <title>The Global Catalogue of Microorganisms (GCM) 10K type strain sequencing project: providing services to taxonomists for standard genome sequencing and annotation.</title>
        <authorList>
            <consortium name="The Broad Institute Genomics Platform"/>
            <consortium name="The Broad Institute Genome Sequencing Center for Infectious Disease"/>
            <person name="Wu L."/>
            <person name="Ma J."/>
        </authorList>
    </citation>
    <scope>NUCLEOTIDE SEQUENCE [LARGE SCALE GENOMIC DNA]</scope>
    <source>
        <strain evidence="10">CGMCC 1.15461</strain>
    </source>
</reference>
<dbReference type="InterPro" id="IPR036441">
    <property type="entry name" value="DHquinase_II_sf"/>
</dbReference>
<organism evidence="9 10">
    <name type="scientific">Flavobacterium suaedae</name>
    <dbReference type="NCBI Taxonomy" id="1767027"/>
    <lineage>
        <taxon>Bacteria</taxon>
        <taxon>Pseudomonadati</taxon>
        <taxon>Bacteroidota</taxon>
        <taxon>Flavobacteriia</taxon>
        <taxon>Flavobacteriales</taxon>
        <taxon>Flavobacteriaceae</taxon>
        <taxon>Flavobacterium</taxon>
    </lineage>
</organism>
<evidence type="ECO:0000256" key="8">
    <source>
        <dbReference type="HAMAP-Rule" id="MF_00169"/>
    </source>
</evidence>
<dbReference type="Pfam" id="PF01220">
    <property type="entry name" value="DHquinase_II"/>
    <property type="match status" value="1"/>
</dbReference>
<comment type="pathway">
    <text evidence="3 8">Metabolic intermediate biosynthesis; chorismate biosynthesis; chorismate from D-erythrose 4-phosphate and phosphoenolpyruvate: step 3/7.</text>
</comment>
<comment type="function">
    <text evidence="2 8">Catalyzes a trans-dehydration via an enolate intermediate.</text>
</comment>
<dbReference type="PROSITE" id="PS01029">
    <property type="entry name" value="DEHYDROQUINASE_II"/>
    <property type="match status" value="1"/>
</dbReference>
<evidence type="ECO:0000256" key="6">
    <source>
        <dbReference type="ARBA" id="ARBA00012060"/>
    </source>
</evidence>
<evidence type="ECO:0000256" key="3">
    <source>
        <dbReference type="ARBA" id="ARBA00004902"/>
    </source>
</evidence>
<keyword evidence="8" id="KW-0057">Aromatic amino acid biosynthesis</keyword>
<dbReference type="PANTHER" id="PTHR21272">
    <property type="entry name" value="CATABOLIC 3-DEHYDROQUINASE"/>
    <property type="match status" value="1"/>
</dbReference>
<dbReference type="InterPro" id="IPR018509">
    <property type="entry name" value="DHquinase_II_CS"/>
</dbReference>
<dbReference type="PANTHER" id="PTHR21272:SF3">
    <property type="entry name" value="CATABOLIC 3-DEHYDROQUINASE"/>
    <property type="match status" value="1"/>
</dbReference>
<protein>
    <recommendedName>
        <fullName evidence="6 8">3-dehydroquinate dehydratase</fullName>
        <shortName evidence="8">3-dehydroquinase</shortName>
        <ecNumber evidence="6 8">4.2.1.10</ecNumber>
    </recommendedName>
    <alternativeName>
        <fullName evidence="8">Type II DHQase</fullName>
    </alternativeName>
</protein>
<comment type="catalytic activity">
    <reaction evidence="1 8">
        <text>3-dehydroquinate = 3-dehydroshikimate + H2O</text>
        <dbReference type="Rhea" id="RHEA:21096"/>
        <dbReference type="ChEBI" id="CHEBI:15377"/>
        <dbReference type="ChEBI" id="CHEBI:16630"/>
        <dbReference type="ChEBI" id="CHEBI:32364"/>
        <dbReference type="EC" id="4.2.1.10"/>
    </reaction>
</comment>
<feature type="binding site" evidence="8">
    <location>
        <position position="84"/>
    </location>
    <ligand>
        <name>substrate</name>
    </ligand>
</feature>
<feature type="binding site" evidence="8">
    <location>
        <position position="71"/>
    </location>
    <ligand>
        <name>substrate</name>
    </ligand>
</feature>
<dbReference type="EC" id="4.2.1.10" evidence="6 8"/>
<dbReference type="InterPro" id="IPR001874">
    <property type="entry name" value="DHquinase_II"/>
</dbReference>
<evidence type="ECO:0000256" key="1">
    <source>
        <dbReference type="ARBA" id="ARBA00001864"/>
    </source>
</evidence>
<gene>
    <name evidence="8 9" type="primary">aroQ</name>
    <name evidence="9" type="ORF">GCM10007424_13090</name>
</gene>
<evidence type="ECO:0000313" key="10">
    <source>
        <dbReference type="Proteomes" id="UP000615760"/>
    </source>
</evidence>
<sequence length="137" mass="15240">MKVIIINGPNLNLLGKREPEVYGAESFEVYLASLKNKYPDIQIEYYQSNIEGEIINKIQETGFSYQGMILNAGAYTHTSIGIADAVKAITTPVIEVHISNTFSRETFRHQSYLSPFASGIIIGFGLKGYELALQSFL</sequence>
<evidence type="ECO:0000256" key="5">
    <source>
        <dbReference type="ARBA" id="ARBA00011193"/>
    </source>
</evidence>
<dbReference type="SUPFAM" id="SSF52304">
    <property type="entry name" value="Type II 3-dehydroquinate dehydratase"/>
    <property type="match status" value="1"/>
</dbReference>
<evidence type="ECO:0000313" key="9">
    <source>
        <dbReference type="EMBL" id="GGB74542.1"/>
    </source>
</evidence>
<feature type="binding site" evidence="8">
    <location>
        <begin position="98"/>
        <end position="99"/>
    </location>
    <ligand>
        <name>substrate</name>
    </ligand>
</feature>
<comment type="caution">
    <text evidence="9">The sequence shown here is derived from an EMBL/GenBank/DDBJ whole genome shotgun (WGS) entry which is preliminary data.</text>
</comment>
<feature type="binding site" evidence="8">
    <location>
        <position position="77"/>
    </location>
    <ligand>
        <name>substrate</name>
    </ligand>
</feature>
<feature type="active site" description="Proton acceptor" evidence="8">
    <location>
        <position position="22"/>
    </location>
</feature>